<keyword evidence="2" id="KW-1185">Reference proteome</keyword>
<dbReference type="Proteomes" id="UP001147733">
    <property type="component" value="Unassembled WGS sequence"/>
</dbReference>
<sequence length="288" mass="32974">MQPPMYTDYEAQVATESNEKYQGTARVNLKHISPHTEICRSLDLKNVTRLCKIFNREGCQRLEIANHITAVVSSRDFDTALRKSRVSKVQLMTTHSNQYPFLRFSPGQVKCLHGQHRLKAGEEFLSEYDQWWAVDLYLDVRAAMDSLLSLPGLLEHGMKFSSVARALAIGCNEELVNGLKDLYDYWASLCKHKQARMLRLDPRTVQCLQLLAPGISERDETTAKGLVLGGEAFSNFSMKERTSIWKRMKAKKRIIPSLDSFFQDTWYLESCANCIKRLIPPNEISTYS</sequence>
<accession>A0A9W9P9G7</accession>
<dbReference type="AlphaFoldDB" id="A0A9W9P9G7"/>
<dbReference type="GeneID" id="81379977"/>
<dbReference type="Pfam" id="PF12520">
    <property type="entry name" value="DUF3723"/>
    <property type="match status" value="2"/>
</dbReference>
<dbReference type="InterPro" id="IPR022198">
    <property type="entry name" value="DUF3723"/>
</dbReference>
<dbReference type="RefSeq" id="XP_056503304.1">
    <property type="nucleotide sequence ID" value="XM_056640810.1"/>
</dbReference>
<protein>
    <submittedName>
        <fullName evidence="1">Uncharacterized protein</fullName>
    </submittedName>
</protein>
<dbReference type="EMBL" id="JAPQKT010000002">
    <property type="protein sequence ID" value="KAJ5240299.1"/>
    <property type="molecule type" value="Genomic_DNA"/>
</dbReference>
<gene>
    <name evidence="1" type="ORF">N7469_001890</name>
</gene>
<reference evidence="1" key="1">
    <citation type="submission" date="2022-11" db="EMBL/GenBank/DDBJ databases">
        <authorList>
            <person name="Petersen C."/>
        </authorList>
    </citation>
    <scope>NUCLEOTIDE SEQUENCE</scope>
    <source>
        <strain evidence="1">IBT 23319</strain>
    </source>
</reference>
<evidence type="ECO:0000313" key="1">
    <source>
        <dbReference type="EMBL" id="KAJ5240299.1"/>
    </source>
</evidence>
<comment type="caution">
    <text evidence="1">The sequence shown here is derived from an EMBL/GenBank/DDBJ whole genome shotgun (WGS) entry which is preliminary data.</text>
</comment>
<evidence type="ECO:0000313" key="2">
    <source>
        <dbReference type="Proteomes" id="UP001147733"/>
    </source>
</evidence>
<name>A0A9W9P9G7_PENCI</name>
<reference evidence="1" key="2">
    <citation type="journal article" date="2023" name="IMA Fungus">
        <title>Comparative genomic study of the Penicillium genus elucidates a diverse pangenome and 15 lateral gene transfer events.</title>
        <authorList>
            <person name="Petersen C."/>
            <person name="Sorensen T."/>
            <person name="Nielsen M.R."/>
            <person name="Sondergaard T.E."/>
            <person name="Sorensen J.L."/>
            <person name="Fitzpatrick D.A."/>
            <person name="Frisvad J.C."/>
            <person name="Nielsen K.L."/>
        </authorList>
    </citation>
    <scope>NUCLEOTIDE SEQUENCE</scope>
    <source>
        <strain evidence="1">IBT 23319</strain>
    </source>
</reference>
<dbReference type="OrthoDB" id="4227485at2759"/>
<organism evidence="1 2">
    <name type="scientific">Penicillium citrinum</name>
    <dbReference type="NCBI Taxonomy" id="5077"/>
    <lineage>
        <taxon>Eukaryota</taxon>
        <taxon>Fungi</taxon>
        <taxon>Dikarya</taxon>
        <taxon>Ascomycota</taxon>
        <taxon>Pezizomycotina</taxon>
        <taxon>Eurotiomycetes</taxon>
        <taxon>Eurotiomycetidae</taxon>
        <taxon>Eurotiales</taxon>
        <taxon>Aspergillaceae</taxon>
        <taxon>Penicillium</taxon>
    </lineage>
</organism>
<proteinExistence type="predicted"/>